<evidence type="ECO:0000313" key="4">
    <source>
        <dbReference type="Proteomes" id="UP000465302"/>
    </source>
</evidence>
<dbReference type="Gene3D" id="3.40.50.150">
    <property type="entry name" value="Vaccinia Virus protein VP39"/>
    <property type="match status" value="1"/>
</dbReference>
<organism evidence="2 3">
    <name type="scientific">Mycolicibacterium agri</name>
    <name type="common">Mycobacterium agri</name>
    <dbReference type="NCBI Taxonomy" id="36811"/>
    <lineage>
        <taxon>Bacteria</taxon>
        <taxon>Bacillati</taxon>
        <taxon>Actinomycetota</taxon>
        <taxon>Actinomycetes</taxon>
        <taxon>Mycobacteriales</taxon>
        <taxon>Mycobacteriaceae</taxon>
        <taxon>Mycolicibacterium</taxon>
    </lineage>
</organism>
<protein>
    <recommendedName>
        <fullName evidence="5">Methyltransferase</fullName>
    </recommendedName>
</protein>
<proteinExistence type="predicted"/>
<evidence type="ECO:0000313" key="2">
    <source>
        <dbReference type="EMBL" id="PEG35642.1"/>
    </source>
</evidence>
<keyword evidence="3" id="KW-1185">Reference proteome</keyword>
<dbReference type="Proteomes" id="UP000465302">
    <property type="component" value="Unassembled WGS sequence"/>
</dbReference>
<dbReference type="InterPro" id="IPR029063">
    <property type="entry name" value="SAM-dependent_MTases_sf"/>
</dbReference>
<reference evidence="2 3" key="1">
    <citation type="submission" date="2017-10" db="EMBL/GenBank/DDBJ databases">
        <title>The new phylogeny of genus Mycobacterium.</title>
        <authorList>
            <person name="Tortoli E."/>
            <person name="Trovato A."/>
            <person name="Cirillo D.M."/>
        </authorList>
    </citation>
    <scope>NUCLEOTIDE SEQUENCE [LARGE SCALE GENOMIC DNA]</scope>
    <source>
        <strain evidence="2 3">CCUG37673</strain>
    </source>
</reference>
<sequence>MVFFVNSSGPGVLGQLEYKIRSARDDWDDPLNGQVGRLQICRQIFAKLPPSAVVETGTFVGNTTVFFAELGVPVYTAEVKPRYHAFAEMRFRPMRDRVHVELADSRAFLRRLANDPAVPKDGVFFYLDAHWYSDLPLAEEIDTIFGSWQRSVVMIDDFAVPGDSYEYDDYGPGAVLNAEYLDAIGRADMFRFYPALPASQETGAKRGCVVLCNDADTRDRLNDLESLRTS</sequence>
<gene>
    <name evidence="2" type="ORF">CQY20_21185</name>
    <name evidence="1" type="ORF">MAGR_19670</name>
</gene>
<reference evidence="1" key="3">
    <citation type="submission" date="2020-02" db="EMBL/GenBank/DDBJ databases">
        <authorList>
            <person name="Matsumoto Y."/>
            <person name="Motooka D."/>
            <person name="Nakamura S."/>
        </authorList>
    </citation>
    <scope>NUCLEOTIDE SEQUENCE</scope>
    <source>
        <strain evidence="1">JCM 6377</strain>
    </source>
</reference>
<reference evidence="1 4" key="2">
    <citation type="journal article" date="2019" name="Emerg. Microbes Infect.">
        <title>Comprehensive subspecies identification of 175 nontuberculous mycobacteria species based on 7547 genomic profiles.</title>
        <authorList>
            <person name="Matsumoto Y."/>
            <person name="Kinjo T."/>
            <person name="Motooka D."/>
            <person name="Nabeya D."/>
            <person name="Jung N."/>
            <person name="Uechi K."/>
            <person name="Horii T."/>
            <person name="Iida T."/>
            <person name="Fujita J."/>
            <person name="Nakamura S."/>
        </authorList>
    </citation>
    <scope>NUCLEOTIDE SEQUENCE [LARGE SCALE GENOMIC DNA]</scope>
    <source>
        <strain evidence="1 4">JCM 6377</strain>
    </source>
</reference>
<dbReference type="Proteomes" id="UP000220914">
    <property type="component" value="Unassembled WGS sequence"/>
</dbReference>
<dbReference type="EMBL" id="PDCP01000042">
    <property type="protein sequence ID" value="PEG35642.1"/>
    <property type="molecule type" value="Genomic_DNA"/>
</dbReference>
<accession>A0A2A7MV03</accession>
<evidence type="ECO:0000313" key="1">
    <source>
        <dbReference type="EMBL" id="GFG50526.1"/>
    </source>
</evidence>
<dbReference type="EMBL" id="BLKS01000001">
    <property type="protein sequence ID" value="GFG50526.1"/>
    <property type="molecule type" value="Genomic_DNA"/>
</dbReference>
<evidence type="ECO:0000313" key="3">
    <source>
        <dbReference type="Proteomes" id="UP000220914"/>
    </source>
</evidence>
<dbReference type="SUPFAM" id="SSF53335">
    <property type="entry name" value="S-adenosyl-L-methionine-dependent methyltransferases"/>
    <property type="match status" value="1"/>
</dbReference>
<dbReference type="AlphaFoldDB" id="A0A2A7MV03"/>
<comment type="caution">
    <text evidence="2">The sequence shown here is derived from an EMBL/GenBank/DDBJ whole genome shotgun (WGS) entry which is preliminary data.</text>
</comment>
<name>A0A2A7MV03_MYCAG</name>
<evidence type="ECO:0008006" key="5">
    <source>
        <dbReference type="Google" id="ProtNLM"/>
    </source>
</evidence>